<dbReference type="EMBL" id="GBRH01248830">
    <property type="protein sequence ID" value="JAD49065.1"/>
    <property type="molecule type" value="Transcribed_RNA"/>
</dbReference>
<protein>
    <submittedName>
        <fullName evidence="1">Uncharacterized protein</fullName>
    </submittedName>
</protein>
<reference evidence="1" key="2">
    <citation type="journal article" date="2015" name="Data Brief">
        <title>Shoot transcriptome of the giant reed, Arundo donax.</title>
        <authorList>
            <person name="Barrero R.A."/>
            <person name="Guerrero F.D."/>
            <person name="Moolhuijzen P."/>
            <person name="Goolsby J.A."/>
            <person name="Tidwell J."/>
            <person name="Bellgard S.E."/>
            <person name="Bellgard M.I."/>
        </authorList>
    </citation>
    <scope>NUCLEOTIDE SEQUENCE</scope>
    <source>
        <tissue evidence="1">Shoot tissue taken approximately 20 cm above the soil surface</tissue>
    </source>
</reference>
<dbReference type="AlphaFoldDB" id="A0A0A9AJG4"/>
<name>A0A0A9AJG4_ARUDO</name>
<organism evidence="1">
    <name type="scientific">Arundo donax</name>
    <name type="common">Giant reed</name>
    <name type="synonym">Donax arundinaceus</name>
    <dbReference type="NCBI Taxonomy" id="35708"/>
    <lineage>
        <taxon>Eukaryota</taxon>
        <taxon>Viridiplantae</taxon>
        <taxon>Streptophyta</taxon>
        <taxon>Embryophyta</taxon>
        <taxon>Tracheophyta</taxon>
        <taxon>Spermatophyta</taxon>
        <taxon>Magnoliopsida</taxon>
        <taxon>Liliopsida</taxon>
        <taxon>Poales</taxon>
        <taxon>Poaceae</taxon>
        <taxon>PACMAD clade</taxon>
        <taxon>Arundinoideae</taxon>
        <taxon>Arundineae</taxon>
        <taxon>Arundo</taxon>
    </lineage>
</organism>
<evidence type="ECO:0000313" key="1">
    <source>
        <dbReference type="EMBL" id="JAD49065.1"/>
    </source>
</evidence>
<accession>A0A0A9AJG4</accession>
<reference evidence="1" key="1">
    <citation type="submission" date="2014-09" db="EMBL/GenBank/DDBJ databases">
        <authorList>
            <person name="Magalhaes I.L.F."/>
            <person name="Oliveira U."/>
            <person name="Santos F.R."/>
            <person name="Vidigal T.H.D.A."/>
            <person name="Brescovit A.D."/>
            <person name="Santos A.J."/>
        </authorList>
    </citation>
    <scope>NUCLEOTIDE SEQUENCE</scope>
    <source>
        <tissue evidence="1">Shoot tissue taken approximately 20 cm above the soil surface</tissue>
    </source>
</reference>
<sequence>MIATVAECIYQFVTTCILIFTFCLIE</sequence>
<proteinExistence type="predicted"/>